<organism evidence="5 6">
    <name type="scientific">Promicromonospora sukumoe</name>
    <dbReference type="NCBI Taxonomy" id="88382"/>
    <lineage>
        <taxon>Bacteria</taxon>
        <taxon>Bacillati</taxon>
        <taxon>Actinomycetota</taxon>
        <taxon>Actinomycetes</taxon>
        <taxon>Micrococcales</taxon>
        <taxon>Promicromonosporaceae</taxon>
        <taxon>Promicromonospora</taxon>
    </lineage>
</organism>
<dbReference type="GO" id="GO:0016747">
    <property type="term" value="F:acyltransferase activity, transferring groups other than amino-acyl groups"/>
    <property type="evidence" value="ECO:0007669"/>
    <property type="project" value="InterPro"/>
</dbReference>
<evidence type="ECO:0000256" key="3">
    <source>
        <dbReference type="SAM" id="MobiDB-lite"/>
    </source>
</evidence>
<dbReference type="Gene3D" id="3.40.630.30">
    <property type="match status" value="2"/>
</dbReference>
<name>A0A7W3JDX2_9MICO</name>
<evidence type="ECO:0000313" key="6">
    <source>
        <dbReference type="Proteomes" id="UP000540568"/>
    </source>
</evidence>
<dbReference type="Pfam" id="PF00583">
    <property type="entry name" value="Acetyltransf_1"/>
    <property type="match status" value="2"/>
</dbReference>
<sequence length="408" mass="43327">MVAEVLAGLTIETVGWDHADAVRLRAEQQHEIDLRYTQPGRPSTTDADGAPVPDARDQVDPSNVFATLLLRVDGAPAGHAALRDLSGRDDYRGGLHPDGTSEVKRVYVAPGFRGRGLSRTLMSAAEDVARDAGVRHLVLETGLMQPESLGLYLRLGYDPVESFGVFSDEPGSRCFGKWLVPDAGPQDAAPAGVAPPVEPSLVEPSLVELVETPPALVLREAPWDDPDAAALRLAMWAFHQERYPQMARDIEARGGHEVADAERGRAALATFVAVLDGKPVGCASVAAAPIGPEHLAADPLRGVGGLPAVPAVPTLAGTVDGGATESHGFEMRNVFVDPAARRAGVATALVRQIEAEARRRGGLALYLGTGIRQPEALRLYVNLGYRPVLPYPPHDPDDALLLFLGKPL</sequence>
<dbReference type="PROSITE" id="PS51186">
    <property type="entry name" value="GNAT"/>
    <property type="match status" value="2"/>
</dbReference>
<feature type="domain" description="N-acetyltransferase" evidence="4">
    <location>
        <begin position="216"/>
        <end position="407"/>
    </location>
</feature>
<feature type="domain" description="N-acetyltransferase" evidence="4">
    <location>
        <begin position="22"/>
        <end position="184"/>
    </location>
</feature>
<keyword evidence="6" id="KW-1185">Reference proteome</keyword>
<dbReference type="SUPFAM" id="SSF55729">
    <property type="entry name" value="Acyl-CoA N-acyltransferases (Nat)"/>
    <property type="match status" value="2"/>
</dbReference>
<evidence type="ECO:0000313" key="5">
    <source>
        <dbReference type="EMBL" id="MBA8811045.1"/>
    </source>
</evidence>
<dbReference type="CDD" id="cd04301">
    <property type="entry name" value="NAT_SF"/>
    <property type="match status" value="2"/>
</dbReference>
<evidence type="ECO:0000259" key="4">
    <source>
        <dbReference type="PROSITE" id="PS51186"/>
    </source>
</evidence>
<gene>
    <name evidence="5" type="ORF">FHX71_005052</name>
</gene>
<dbReference type="PANTHER" id="PTHR43877">
    <property type="entry name" value="AMINOALKYLPHOSPHONATE N-ACETYLTRANSFERASE-RELATED-RELATED"/>
    <property type="match status" value="1"/>
</dbReference>
<comment type="caution">
    <text evidence="5">The sequence shown here is derived from an EMBL/GenBank/DDBJ whole genome shotgun (WGS) entry which is preliminary data.</text>
</comment>
<proteinExistence type="predicted"/>
<reference evidence="5 6" key="1">
    <citation type="submission" date="2020-07" db="EMBL/GenBank/DDBJ databases">
        <title>Sequencing the genomes of 1000 actinobacteria strains.</title>
        <authorList>
            <person name="Klenk H.-P."/>
        </authorList>
    </citation>
    <scope>NUCLEOTIDE SEQUENCE [LARGE SCALE GENOMIC DNA]</scope>
    <source>
        <strain evidence="5 6">DSM 44121</strain>
    </source>
</reference>
<keyword evidence="1 5" id="KW-0808">Transferase</keyword>
<feature type="region of interest" description="Disordered" evidence="3">
    <location>
        <begin position="35"/>
        <end position="56"/>
    </location>
</feature>
<dbReference type="AlphaFoldDB" id="A0A7W3JDX2"/>
<dbReference type="PANTHER" id="PTHR43877:SF2">
    <property type="entry name" value="AMINOALKYLPHOSPHONATE N-ACETYLTRANSFERASE-RELATED"/>
    <property type="match status" value="1"/>
</dbReference>
<protein>
    <submittedName>
        <fullName evidence="5">GNAT superfamily N-acetyltransferase</fullName>
    </submittedName>
</protein>
<dbReference type="Proteomes" id="UP000540568">
    <property type="component" value="Unassembled WGS sequence"/>
</dbReference>
<dbReference type="InterPro" id="IPR050832">
    <property type="entry name" value="Bact_Acetyltransf"/>
</dbReference>
<dbReference type="EMBL" id="JACGWV010000003">
    <property type="protein sequence ID" value="MBA8811045.1"/>
    <property type="molecule type" value="Genomic_DNA"/>
</dbReference>
<dbReference type="InterPro" id="IPR000182">
    <property type="entry name" value="GNAT_dom"/>
</dbReference>
<accession>A0A7W3JDX2</accession>
<keyword evidence="2" id="KW-0012">Acyltransferase</keyword>
<evidence type="ECO:0000256" key="2">
    <source>
        <dbReference type="ARBA" id="ARBA00023315"/>
    </source>
</evidence>
<dbReference type="RefSeq" id="WP_182620240.1">
    <property type="nucleotide sequence ID" value="NZ_BAAATF010000009.1"/>
</dbReference>
<dbReference type="InterPro" id="IPR016181">
    <property type="entry name" value="Acyl_CoA_acyltransferase"/>
</dbReference>
<evidence type="ECO:0000256" key="1">
    <source>
        <dbReference type="ARBA" id="ARBA00022679"/>
    </source>
</evidence>